<protein>
    <submittedName>
        <fullName evidence="1">Uncharacterized protein</fullName>
    </submittedName>
</protein>
<accession>A0ABT3SFF5</accession>
<dbReference type="RefSeq" id="WP_265997835.1">
    <property type="nucleotide sequence ID" value="NZ_JAPJDN010000012.1"/>
</dbReference>
<sequence>MPAAAEVMASIWVPVAAIVGDMDRDSAAAVAGLAAHGIKVAERHVEAVIATVGTDEENSQALTTVPAVSL</sequence>
<reference evidence="1 2" key="1">
    <citation type="submission" date="2022-11" db="EMBL/GenBank/DDBJ databases">
        <title>Mycobacterium sp. nov.</title>
        <authorList>
            <person name="Papic B."/>
            <person name="Spicic S."/>
            <person name="Duvnjak S."/>
        </authorList>
    </citation>
    <scope>NUCLEOTIDE SEQUENCE [LARGE SCALE GENOMIC DNA]</scope>
    <source>
        <strain evidence="1 2">CVI_P4</strain>
    </source>
</reference>
<dbReference type="EMBL" id="JAPJDO010000012">
    <property type="protein sequence ID" value="MCX2938225.1"/>
    <property type="molecule type" value="Genomic_DNA"/>
</dbReference>
<proteinExistence type="predicted"/>
<evidence type="ECO:0000313" key="1">
    <source>
        <dbReference type="EMBL" id="MCX2938225.1"/>
    </source>
</evidence>
<gene>
    <name evidence="1" type="ORF">ORI27_16070</name>
</gene>
<organism evidence="1 2">
    <name type="scientific">Mycobacterium pinniadriaticum</name>
    <dbReference type="NCBI Taxonomy" id="2994102"/>
    <lineage>
        <taxon>Bacteria</taxon>
        <taxon>Bacillati</taxon>
        <taxon>Actinomycetota</taxon>
        <taxon>Actinomycetes</taxon>
        <taxon>Mycobacteriales</taxon>
        <taxon>Mycobacteriaceae</taxon>
        <taxon>Mycobacterium</taxon>
    </lineage>
</organism>
<keyword evidence="2" id="KW-1185">Reference proteome</keyword>
<dbReference type="Proteomes" id="UP001300745">
    <property type="component" value="Unassembled WGS sequence"/>
</dbReference>
<evidence type="ECO:0000313" key="2">
    <source>
        <dbReference type="Proteomes" id="UP001300745"/>
    </source>
</evidence>
<comment type="caution">
    <text evidence="1">The sequence shown here is derived from an EMBL/GenBank/DDBJ whole genome shotgun (WGS) entry which is preliminary data.</text>
</comment>
<name>A0ABT3SFF5_9MYCO</name>